<keyword evidence="4" id="KW-0249">Electron transport</keyword>
<dbReference type="Pfam" id="PF08041">
    <property type="entry name" value="PetM"/>
    <property type="match status" value="1"/>
</dbReference>
<proteinExistence type="inferred from homology"/>
<keyword evidence="6 7" id="KW-0472">Membrane</keyword>
<name>A0A836B3M7_9CHLO</name>
<dbReference type="GO" id="GO:0009512">
    <property type="term" value="C:cytochrome b6f complex"/>
    <property type="evidence" value="ECO:0007669"/>
    <property type="project" value="InterPro"/>
</dbReference>
<evidence type="ECO:0000256" key="4">
    <source>
        <dbReference type="ARBA" id="ARBA00022982"/>
    </source>
</evidence>
<evidence type="ECO:0000256" key="3">
    <source>
        <dbReference type="ARBA" id="ARBA00022692"/>
    </source>
</evidence>
<accession>A0A836B3M7</accession>
<evidence type="ECO:0000256" key="2">
    <source>
        <dbReference type="ARBA" id="ARBA00022448"/>
    </source>
</evidence>
<dbReference type="HAMAP" id="MF_00396">
    <property type="entry name" value="Cytb6_f_PetM"/>
    <property type="match status" value="1"/>
</dbReference>
<dbReference type="InterPro" id="IPR012595">
    <property type="entry name" value="PetM_cyt_b6/f_cplx_su7"/>
</dbReference>
<keyword evidence="3 7" id="KW-0812">Transmembrane</keyword>
<reference evidence="8" key="1">
    <citation type="journal article" date="2020" name="bioRxiv">
        <title>Comparative genomics of Chlamydomonas.</title>
        <authorList>
            <person name="Craig R.J."/>
            <person name="Hasan A.R."/>
            <person name="Ness R.W."/>
            <person name="Keightley P.D."/>
        </authorList>
    </citation>
    <scope>NUCLEOTIDE SEQUENCE</scope>
    <source>
        <strain evidence="8">CCAP 11/173</strain>
    </source>
</reference>
<organism evidence="8 9">
    <name type="scientific">Chlamydomonas schloesseri</name>
    <dbReference type="NCBI Taxonomy" id="2026947"/>
    <lineage>
        <taxon>Eukaryota</taxon>
        <taxon>Viridiplantae</taxon>
        <taxon>Chlorophyta</taxon>
        <taxon>core chlorophytes</taxon>
        <taxon>Chlorophyceae</taxon>
        <taxon>CS clade</taxon>
        <taxon>Chlamydomonadales</taxon>
        <taxon>Chlamydomonadaceae</taxon>
        <taxon>Chlamydomonas</taxon>
    </lineage>
</organism>
<evidence type="ECO:0000313" key="9">
    <source>
        <dbReference type="Proteomes" id="UP000613740"/>
    </source>
</evidence>
<evidence type="ECO:0000256" key="7">
    <source>
        <dbReference type="SAM" id="Phobius"/>
    </source>
</evidence>
<dbReference type="GO" id="GO:0016020">
    <property type="term" value="C:membrane"/>
    <property type="evidence" value="ECO:0007669"/>
    <property type="project" value="UniProtKB-SubCell"/>
</dbReference>
<keyword evidence="9" id="KW-1185">Reference proteome</keyword>
<gene>
    <name evidence="8" type="ORF">HYH02_008445</name>
</gene>
<evidence type="ECO:0000256" key="5">
    <source>
        <dbReference type="ARBA" id="ARBA00022989"/>
    </source>
</evidence>
<dbReference type="OrthoDB" id="1926597at2759"/>
<evidence type="ECO:0000256" key="1">
    <source>
        <dbReference type="ARBA" id="ARBA00004167"/>
    </source>
</evidence>
<evidence type="ECO:0000313" key="8">
    <source>
        <dbReference type="EMBL" id="KAG2446453.1"/>
    </source>
</evidence>
<dbReference type="AlphaFoldDB" id="A0A836B3M7"/>
<dbReference type="Proteomes" id="UP000613740">
    <property type="component" value="Unassembled WGS sequence"/>
</dbReference>
<keyword evidence="5 7" id="KW-1133">Transmembrane helix</keyword>
<comment type="caution">
    <text evidence="8">The sequence shown here is derived from an EMBL/GenBank/DDBJ whole genome shotgun (WGS) entry which is preliminary data.</text>
</comment>
<dbReference type="SUPFAM" id="SSF103441">
    <property type="entry name" value="PetM subunit of the cytochrome b6f complex"/>
    <property type="match status" value="1"/>
</dbReference>
<evidence type="ECO:0000256" key="6">
    <source>
        <dbReference type="ARBA" id="ARBA00023136"/>
    </source>
</evidence>
<sequence length="99" mass="10038">MAMSIARSAVCGVAAPRSSTTVRVAAARPAVRPTLRTAGQKAAPSRGVATKAVNELAMIAGEAEFIAGTALTMVGMTLVGLAIGFVLLRVESLVEEGKI</sequence>
<keyword evidence="2" id="KW-0813">Transport</keyword>
<feature type="transmembrane region" description="Helical" evidence="7">
    <location>
        <begin position="65"/>
        <end position="88"/>
    </location>
</feature>
<dbReference type="EMBL" id="JAEHOD010000026">
    <property type="protein sequence ID" value="KAG2446453.1"/>
    <property type="molecule type" value="Genomic_DNA"/>
</dbReference>
<protein>
    <submittedName>
        <fullName evidence="8">Uncharacterized protein</fullName>
    </submittedName>
</protein>
<comment type="subcellular location">
    <subcellularLocation>
        <location evidence="1">Membrane</location>
        <topology evidence="1">Single-pass membrane protein</topology>
    </subcellularLocation>
</comment>